<sequence>MQTAQGIGVNDESIKRRATVHDVARAAGVSLATVDRVLNGRPGVRAATAEKVEEAIARIGFTRDLNASLMARARDLRLVFFIPDGTNEFMESLAASVLRRAPLALSDRLSLELRRFRPFDTQGLARELSELDPRACDSAIVVASEEPEVLAAVDAANRRGIIVLTLVSDLPGSTRRQFVGIDNVAAGRTAASLMGRFLPQGGQVAVIAGSLHLRDHLERWEGFSAALGAEFPAIEIVGPLEGHDERNQTAEIVYRLLKERPELVGLYNLGAGNGGLVTALETSGKAGGLRVVAHELTAPTRAGLIAGAIDVVLDQNPDGEIREVIRAARALALGAGREAETDPIEIGIFLRDNLR</sequence>
<keyword evidence="2 5" id="KW-0238">DNA-binding</keyword>
<dbReference type="EMBL" id="JACYFU010000003">
    <property type="protein sequence ID" value="MBD8066422.1"/>
    <property type="molecule type" value="Genomic_DNA"/>
</dbReference>
<name>A0A927IU02_9HYPH</name>
<dbReference type="CDD" id="cd01392">
    <property type="entry name" value="HTH_LacI"/>
    <property type="match status" value="1"/>
</dbReference>
<dbReference type="InterPro" id="IPR010982">
    <property type="entry name" value="Lambda_DNA-bd_dom_sf"/>
</dbReference>
<dbReference type="AlphaFoldDB" id="A0A927IU02"/>
<reference evidence="5" key="1">
    <citation type="submission" date="2020-09" db="EMBL/GenBank/DDBJ databases">
        <title>Genome seq and assembly of Devosia sp.</title>
        <authorList>
            <person name="Chhetri G."/>
        </authorList>
    </citation>
    <scope>NUCLEOTIDE SEQUENCE</scope>
    <source>
        <strain evidence="5">PTR5</strain>
    </source>
</reference>
<dbReference type="PANTHER" id="PTHR30146">
    <property type="entry name" value="LACI-RELATED TRANSCRIPTIONAL REPRESSOR"/>
    <property type="match status" value="1"/>
</dbReference>
<dbReference type="Pfam" id="PF13407">
    <property type="entry name" value="Peripla_BP_4"/>
    <property type="match status" value="1"/>
</dbReference>
<evidence type="ECO:0000256" key="1">
    <source>
        <dbReference type="ARBA" id="ARBA00023015"/>
    </source>
</evidence>
<dbReference type="SUPFAM" id="SSF47413">
    <property type="entry name" value="lambda repressor-like DNA-binding domains"/>
    <property type="match status" value="1"/>
</dbReference>
<dbReference type="CDD" id="cd06307">
    <property type="entry name" value="PBP1_sugar_binding"/>
    <property type="match status" value="1"/>
</dbReference>
<evidence type="ECO:0000259" key="4">
    <source>
        <dbReference type="PROSITE" id="PS50932"/>
    </source>
</evidence>
<keyword evidence="3" id="KW-0804">Transcription</keyword>
<evidence type="ECO:0000313" key="5">
    <source>
        <dbReference type="EMBL" id="MBD8066422.1"/>
    </source>
</evidence>
<dbReference type="InterPro" id="IPR028082">
    <property type="entry name" value="Peripla_BP_I"/>
</dbReference>
<evidence type="ECO:0000256" key="2">
    <source>
        <dbReference type="ARBA" id="ARBA00023125"/>
    </source>
</evidence>
<dbReference type="InterPro" id="IPR025997">
    <property type="entry name" value="SBP_2_dom"/>
</dbReference>
<dbReference type="InterPro" id="IPR000843">
    <property type="entry name" value="HTH_LacI"/>
</dbReference>
<evidence type="ECO:0000256" key="3">
    <source>
        <dbReference type="ARBA" id="ARBA00023163"/>
    </source>
</evidence>
<dbReference type="GO" id="GO:0000976">
    <property type="term" value="F:transcription cis-regulatory region binding"/>
    <property type="evidence" value="ECO:0007669"/>
    <property type="project" value="TreeGrafter"/>
</dbReference>
<dbReference type="SMART" id="SM00354">
    <property type="entry name" value="HTH_LACI"/>
    <property type="match status" value="1"/>
</dbReference>
<dbReference type="Gene3D" id="1.10.260.40">
    <property type="entry name" value="lambda repressor-like DNA-binding domains"/>
    <property type="match status" value="1"/>
</dbReference>
<evidence type="ECO:0000313" key="6">
    <source>
        <dbReference type="Proteomes" id="UP000654108"/>
    </source>
</evidence>
<dbReference type="Proteomes" id="UP000654108">
    <property type="component" value="Unassembled WGS sequence"/>
</dbReference>
<dbReference type="PROSITE" id="PS00356">
    <property type="entry name" value="HTH_LACI_1"/>
    <property type="match status" value="1"/>
</dbReference>
<gene>
    <name evidence="5" type="ORF">IC608_13175</name>
</gene>
<dbReference type="PRINTS" id="PR00036">
    <property type="entry name" value="HTHLACI"/>
</dbReference>
<dbReference type="Pfam" id="PF00356">
    <property type="entry name" value="LacI"/>
    <property type="match status" value="1"/>
</dbReference>
<organism evidence="5 6">
    <name type="scientific">Devosia oryzisoli</name>
    <dbReference type="NCBI Taxonomy" id="2774138"/>
    <lineage>
        <taxon>Bacteria</taxon>
        <taxon>Pseudomonadati</taxon>
        <taxon>Pseudomonadota</taxon>
        <taxon>Alphaproteobacteria</taxon>
        <taxon>Hyphomicrobiales</taxon>
        <taxon>Devosiaceae</taxon>
        <taxon>Devosia</taxon>
    </lineage>
</organism>
<dbReference type="Gene3D" id="3.40.50.2300">
    <property type="match status" value="2"/>
</dbReference>
<comment type="caution">
    <text evidence="5">The sequence shown here is derived from an EMBL/GenBank/DDBJ whole genome shotgun (WGS) entry which is preliminary data.</text>
</comment>
<keyword evidence="1" id="KW-0805">Transcription regulation</keyword>
<dbReference type="SUPFAM" id="SSF53822">
    <property type="entry name" value="Periplasmic binding protein-like I"/>
    <property type="match status" value="1"/>
</dbReference>
<accession>A0A927IU02</accession>
<dbReference type="GO" id="GO:0003700">
    <property type="term" value="F:DNA-binding transcription factor activity"/>
    <property type="evidence" value="ECO:0007669"/>
    <property type="project" value="TreeGrafter"/>
</dbReference>
<feature type="domain" description="HTH lacI-type" evidence="4">
    <location>
        <begin position="18"/>
        <end position="72"/>
    </location>
</feature>
<dbReference type="PANTHER" id="PTHR30146:SF152">
    <property type="entry name" value="TRANSCRIPTIONAL REGULATORY PROTEIN"/>
    <property type="match status" value="1"/>
</dbReference>
<keyword evidence="6" id="KW-1185">Reference proteome</keyword>
<proteinExistence type="predicted"/>
<protein>
    <submittedName>
        <fullName evidence="5">LacI family DNA-binding transcriptional regulator</fullName>
    </submittedName>
</protein>
<dbReference type="PROSITE" id="PS50932">
    <property type="entry name" value="HTH_LACI_2"/>
    <property type="match status" value="1"/>
</dbReference>